<protein>
    <submittedName>
        <fullName evidence="2">Oligosaccharide repeat unit polymerase</fullName>
    </submittedName>
</protein>
<feature type="transmembrane region" description="Helical" evidence="1">
    <location>
        <begin position="169"/>
        <end position="188"/>
    </location>
</feature>
<name>A0A285MD59_9FLAO</name>
<feature type="transmembrane region" description="Helical" evidence="1">
    <location>
        <begin position="30"/>
        <end position="54"/>
    </location>
</feature>
<keyword evidence="1" id="KW-0472">Membrane</keyword>
<evidence type="ECO:0000313" key="2">
    <source>
        <dbReference type="EMBL" id="SNY95028.1"/>
    </source>
</evidence>
<feature type="transmembrane region" description="Helical" evidence="1">
    <location>
        <begin position="74"/>
        <end position="97"/>
    </location>
</feature>
<feature type="transmembrane region" description="Helical" evidence="1">
    <location>
        <begin position="118"/>
        <end position="137"/>
    </location>
</feature>
<accession>A0A285MD59</accession>
<dbReference type="Proteomes" id="UP000219048">
    <property type="component" value="Unassembled WGS sequence"/>
</dbReference>
<organism evidence="2 3">
    <name type="scientific">Flagellimonas pacifica</name>
    <dbReference type="NCBI Taxonomy" id="1247520"/>
    <lineage>
        <taxon>Bacteria</taxon>
        <taxon>Pseudomonadati</taxon>
        <taxon>Bacteroidota</taxon>
        <taxon>Flavobacteriia</taxon>
        <taxon>Flavobacteriales</taxon>
        <taxon>Flavobacteriaceae</taxon>
        <taxon>Flagellimonas</taxon>
    </lineage>
</organism>
<keyword evidence="1" id="KW-0812">Transmembrane</keyword>
<feature type="transmembrane region" description="Helical" evidence="1">
    <location>
        <begin position="200"/>
        <end position="217"/>
    </location>
</feature>
<feature type="transmembrane region" description="Helical" evidence="1">
    <location>
        <begin position="6"/>
        <end position="23"/>
    </location>
</feature>
<dbReference type="EMBL" id="OBEH01000001">
    <property type="protein sequence ID" value="SNY95028.1"/>
    <property type="molecule type" value="Genomic_DNA"/>
</dbReference>
<dbReference type="AlphaFoldDB" id="A0A285MD59"/>
<feature type="transmembrane region" description="Helical" evidence="1">
    <location>
        <begin position="260"/>
        <end position="277"/>
    </location>
</feature>
<sequence>MVITYILLVVLFTHIVLFKKLIFKWNIFGVFFVSTIIFAVTGVLAFPFFKSYFFRAFVSFKLEIISDSDIIQTQIILVCGLLLVLYAYMFGMILLYGKVKCINHLNFRESISDNLSNTNYYFITVLIVLFVFAYLFVNRDVVLTGIAQGMLGREPDALLESRRGITSNYLYTVIVYNILPFLTIVSLYKSIKKSTLYSRVSFLILFSISFFLILMLFQKRPLIIFMLSLLLAGYVFRGNLITKKTKTKVLSKRQKRRKYIIYLGFLFSLLLILYYSATTYQFQNLFEAILKLSEIVLTRVFGRLSIPAFMYTHYFSEVGGHYGFTNIGMLSSVFGFEHFEDTKTLYTYFSRSDKDGSLAINSIMDFYGGFGYPGLLVGNVMLGFLLAVLERVLNTLEKNNINMVFTIFCFVFAYYLSQASLPRALMGYGFVFFILMWLMLQKRFKIKLRKFA</sequence>
<feature type="transmembrane region" description="Helical" evidence="1">
    <location>
        <begin position="370"/>
        <end position="389"/>
    </location>
</feature>
<keyword evidence="3" id="KW-1185">Reference proteome</keyword>
<proteinExistence type="predicted"/>
<feature type="transmembrane region" description="Helical" evidence="1">
    <location>
        <begin position="423"/>
        <end position="440"/>
    </location>
</feature>
<evidence type="ECO:0000256" key="1">
    <source>
        <dbReference type="SAM" id="Phobius"/>
    </source>
</evidence>
<gene>
    <name evidence="2" type="ORF">SAMN06265377_0694</name>
</gene>
<reference evidence="3" key="1">
    <citation type="submission" date="2017-09" db="EMBL/GenBank/DDBJ databases">
        <authorList>
            <person name="Varghese N."/>
            <person name="Submissions S."/>
        </authorList>
    </citation>
    <scope>NUCLEOTIDE SEQUENCE [LARGE SCALE GENOMIC DNA]</scope>
    <source>
        <strain evidence="3">DSM 25885</strain>
    </source>
</reference>
<evidence type="ECO:0000313" key="3">
    <source>
        <dbReference type="Proteomes" id="UP000219048"/>
    </source>
</evidence>
<feature type="transmembrane region" description="Helical" evidence="1">
    <location>
        <begin position="401"/>
        <end position="417"/>
    </location>
</feature>
<keyword evidence="1" id="KW-1133">Transmembrane helix</keyword>
<feature type="transmembrane region" description="Helical" evidence="1">
    <location>
        <begin position="223"/>
        <end position="240"/>
    </location>
</feature>